<sequence length="90" mass="10393">MPLYKEALPLLAGLFAYYLKGSSQVLDNRSILKGENIYTFHLKDLYFSNERSEPIYSNHLYLFLTDPGYKKIRLAPYSPIFLLISASAIR</sequence>
<proteinExistence type="predicted"/>
<comment type="caution">
    <text evidence="1">The sequence shown here is derived from an EMBL/GenBank/DDBJ whole genome shotgun (WGS) entry which is preliminary data.</text>
</comment>
<gene>
    <name evidence="1" type="ORF">Tsumi_10810</name>
</gene>
<organism evidence="1 2">
    <name type="scientific">Porphyromonas miyakawae</name>
    <dbReference type="NCBI Taxonomy" id="3137470"/>
    <lineage>
        <taxon>Bacteria</taxon>
        <taxon>Pseudomonadati</taxon>
        <taxon>Bacteroidota</taxon>
        <taxon>Bacteroidia</taxon>
        <taxon>Bacteroidales</taxon>
        <taxon>Porphyromonadaceae</taxon>
        <taxon>Porphyromonas</taxon>
    </lineage>
</organism>
<keyword evidence="2" id="KW-1185">Reference proteome</keyword>
<name>A0ABQ0E2N3_9PORP</name>
<evidence type="ECO:0000313" key="2">
    <source>
        <dbReference type="Proteomes" id="UP001628220"/>
    </source>
</evidence>
<reference evidence="1 2" key="1">
    <citation type="journal article" date="2025" name="Int. J. Syst. Evol. Microbiol.">
        <title>Desulfovibrio falkowii sp. nov., Porphyromonas miyakawae sp. nov., Mediterraneibacter flintii sp. nov. and Owariibacterium komagatae gen. nov., sp. nov., isolated from human faeces.</title>
        <authorList>
            <person name="Hamaguchi T."/>
            <person name="Ohara M."/>
            <person name="Hisatomi A."/>
            <person name="Sekiguchi K."/>
            <person name="Takeda J.I."/>
            <person name="Ueyama J."/>
            <person name="Ito M."/>
            <person name="Nishiwaki H."/>
            <person name="Ogi T."/>
            <person name="Hirayama M."/>
            <person name="Ohkuma M."/>
            <person name="Sakamoto M."/>
            <person name="Ohno K."/>
        </authorList>
    </citation>
    <scope>NUCLEOTIDE SEQUENCE [LARGE SCALE GENOMIC DNA]</scope>
    <source>
        <strain evidence="1 2">13CB11C</strain>
    </source>
</reference>
<evidence type="ECO:0000313" key="1">
    <source>
        <dbReference type="EMBL" id="GAB1251975.1"/>
    </source>
</evidence>
<protein>
    <submittedName>
        <fullName evidence="1">Uncharacterized protein</fullName>
    </submittedName>
</protein>
<accession>A0ABQ0E2N3</accession>
<dbReference type="EMBL" id="BAAFSF010000004">
    <property type="protein sequence ID" value="GAB1251975.1"/>
    <property type="molecule type" value="Genomic_DNA"/>
</dbReference>
<dbReference type="Proteomes" id="UP001628220">
    <property type="component" value="Unassembled WGS sequence"/>
</dbReference>